<dbReference type="Proteomes" id="UP000008672">
    <property type="component" value="Unassembled WGS sequence"/>
</dbReference>
<dbReference type="InterPro" id="IPR003961">
    <property type="entry name" value="FN3_dom"/>
</dbReference>
<dbReference type="SMART" id="SM00409">
    <property type="entry name" value="IG"/>
    <property type="match status" value="4"/>
</dbReference>
<evidence type="ECO:0000313" key="8">
    <source>
        <dbReference type="Ensembl" id="ENSLACP00000018628.1"/>
    </source>
</evidence>
<dbReference type="SMART" id="SM00060">
    <property type="entry name" value="FN3"/>
    <property type="match status" value="2"/>
</dbReference>
<feature type="domain" description="Ig-like" evidence="6">
    <location>
        <begin position="3"/>
        <end position="88"/>
    </location>
</feature>
<feature type="domain" description="Fibronectin type-III" evidence="7">
    <location>
        <begin position="491"/>
        <end position="584"/>
    </location>
</feature>
<dbReference type="eggNOG" id="KOG3510">
    <property type="taxonomic scope" value="Eukaryota"/>
</dbReference>
<keyword evidence="5" id="KW-0812">Transmembrane</keyword>
<evidence type="ECO:0000259" key="6">
    <source>
        <dbReference type="PROSITE" id="PS50835"/>
    </source>
</evidence>
<feature type="region of interest" description="Disordered" evidence="4">
    <location>
        <begin position="945"/>
        <end position="977"/>
    </location>
</feature>
<dbReference type="EMBL" id="AFYH01065189">
    <property type="status" value="NOT_ANNOTATED_CDS"/>
    <property type="molecule type" value="Genomic_DNA"/>
</dbReference>
<feature type="region of interest" description="Disordered" evidence="4">
    <location>
        <begin position="635"/>
        <end position="666"/>
    </location>
</feature>
<dbReference type="InterPro" id="IPR013783">
    <property type="entry name" value="Ig-like_fold"/>
</dbReference>
<reference evidence="9" key="1">
    <citation type="submission" date="2011-08" db="EMBL/GenBank/DDBJ databases">
        <title>The draft genome of Latimeria chalumnae.</title>
        <authorList>
            <person name="Di Palma F."/>
            <person name="Alfoldi J."/>
            <person name="Johnson J."/>
            <person name="Berlin A."/>
            <person name="Gnerre S."/>
            <person name="Jaffe D."/>
            <person name="MacCallum I."/>
            <person name="Young S."/>
            <person name="Walker B.J."/>
            <person name="Lander E."/>
            <person name="Lindblad-Toh K."/>
        </authorList>
    </citation>
    <scope>NUCLEOTIDE SEQUENCE [LARGE SCALE GENOMIC DNA]</scope>
    <source>
        <strain evidence="9">Wild caught</strain>
    </source>
</reference>
<dbReference type="HOGENOM" id="CLU_008130_2_0_1"/>
<evidence type="ECO:0000313" key="9">
    <source>
        <dbReference type="Proteomes" id="UP000008672"/>
    </source>
</evidence>
<evidence type="ECO:0000256" key="4">
    <source>
        <dbReference type="SAM" id="MobiDB-lite"/>
    </source>
</evidence>
<dbReference type="InterPro" id="IPR003599">
    <property type="entry name" value="Ig_sub"/>
</dbReference>
<dbReference type="EMBL" id="AFYH01065190">
    <property type="status" value="NOT_ANNOTATED_CDS"/>
    <property type="molecule type" value="Genomic_DNA"/>
</dbReference>
<name>H3B9Q7_LATCH</name>
<keyword evidence="9" id="KW-1185">Reference proteome</keyword>
<evidence type="ECO:0000256" key="3">
    <source>
        <dbReference type="ARBA" id="ARBA00023319"/>
    </source>
</evidence>
<feature type="region of interest" description="Disordered" evidence="4">
    <location>
        <begin position="1111"/>
        <end position="1189"/>
    </location>
</feature>
<feature type="domain" description="Fibronectin type-III" evidence="7">
    <location>
        <begin position="376"/>
        <end position="472"/>
    </location>
</feature>
<feature type="domain" description="Ig-like" evidence="6">
    <location>
        <begin position="188"/>
        <end position="279"/>
    </location>
</feature>
<dbReference type="EMBL" id="AFYH01065193">
    <property type="status" value="NOT_ANNOTATED_CDS"/>
    <property type="molecule type" value="Genomic_DNA"/>
</dbReference>
<dbReference type="EMBL" id="AFYH01065191">
    <property type="status" value="NOT_ANNOTATED_CDS"/>
    <property type="molecule type" value="Genomic_DNA"/>
</dbReference>
<proteinExistence type="predicted"/>
<dbReference type="FunFam" id="2.60.40.10:FF:000323">
    <property type="entry name" value="Immunoglobulin superfamily member 9B"/>
    <property type="match status" value="1"/>
</dbReference>
<dbReference type="SUPFAM" id="SSF48726">
    <property type="entry name" value="Immunoglobulin"/>
    <property type="match status" value="4"/>
</dbReference>
<dbReference type="FunFam" id="2.60.40.10:FF:000226">
    <property type="entry name" value="protein turtle homolog B"/>
    <property type="match status" value="1"/>
</dbReference>
<dbReference type="InterPro" id="IPR036116">
    <property type="entry name" value="FN3_sf"/>
</dbReference>
<feature type="domain" description="Ig-like" evidence="6">
    <location>
        <begin position="92"/>
        <end position="184"/>
    </location>
</feature>
<keyword evidence="3" id="KW-0393">Immunoglobulin domain</keyword>
<dbReference type="InterPro" id="IPR036179">
    <property type="entry name" value="Ig-like_dom_sf"/>
</dbReference>
<feature type="compositionally biased region" description="Polar residues" evidence="4">
    <location>
        <begin position="954"/>
        <end position="965"/>
    </location>
</feature>
<dbReference type="CDD" id="cd00096">
    <property type="entry name" value="Ig"/>
    <property type="match status" value="2"/>
</dbReference>
<feature type="domain" description="Ig-like" evidence="6">
    <location>
        <begin position="284"/>
        <end position="362"/>
    </location>
</feature>
<evidence type="ECO:0000256" key="2">
    <source>
        <dbReference type="ARBA" id="ARBA00023157"/>
    </source>
</evidence>
<reference evidence="8" key="2">
    <citation type="submission" date="2025-08" db="UniProtKB">
        <authorList>
            <consortium name="Ensembl"/>
        </authorList>
    </citation>
    <scope>IDENTIFICATION</scope>
</reference>
<reference evidence="8" key="3">
    <citation type="submission" date="2025-09" db="UniProtKB">
        <authorList>
            <consortium name="Ensembl"/>
        </authorList>
    </citation>
    <scope>IDENTIFICATION</scope>
</reference>
<feature type="transmembrane region" description="Helical" evidence="5">
    <location>
        <begin position="601"/>
        <end position="626"/>
    </location>
</feature>
<dbReference type="GO" id="GO:0098609">
    <property type="term" value="P:cell-cell adhesion"/>
    <property type="evidence" value="ECO:0007669"/>
    <property type="project" value="TreeGrafter"/>
</dbReference>
<sequence length="1300" mass="143216">APPTFQQTPPPVAEVRLGDPLTLVCSAYGNPEPKITWRKDGATLQGQEKYQVSNGTVRIRATDRSSRGVYTCHASSEEGNATHTTRLLVQGPPVIVVPPENVTVNVSHDAFFTCQAEAYPHNLTYSWFKGDANVYRFSELQSRVQILVDGSLLMKQTAPQDSGKYTCIPSNGILAPPSASAYLSVLHPARVIDMPPVTFLPIGMEGMIRCPVQAEPPLLIVNWTKDGRPLELEKLPGWFLKEDGTVVIATSNDDALGVYTCTPYNNYGTMGESSPTQVVLKEPPVFKVTPKSEYLQEMGRELTIPCSATGDPIPSITWKKLGKAGRGSYRVDGNGSLVFTLLSKEHHGVWECVAQNSVAQISAWTSVLVLGTSPHAPENVSVQPLITSANVTWDAGFDGGYTQRFSVWYTPVLKRLARGQHEWRSSFVPLGESSFLVENLRPRTGYQFSVLSQNKLGSGPFSPIITAFTQPVPTTTVAPEIPPTEPPNFLPPPAFLLANETSQGVVLLWEAPLGHMGTVLSYLLKYRQDNGEWEVLDDSIPGSLTQLLVQGLMKDSLYEFQLFAVGEHFVSDSSNIVNVSTAGMEVYPSRTQLTDYFSQPVLAGIIAGICFLSTAIIFSTLVACFMNRRRALRRQKRQHADDSPPAFPHSKKTPPPQNSKGSSSPDSVIKFKLQTANYNSFNKTALWEEKGSNSSRSSKESRGAGKSKYTVYESHIGAFTPLESISRGSDGRFVVQNDESEELKMDKKIEEFSYVRETDVYPEFHRAEQESVYSLVDMPVSSQSYSSGQDPYLQVSLSSEGRPDVWQKEVAMRPRATGQARREARASGYRQGRYFGYGSSSPMEEARPLCIKDISPVTSTATLPISSVKEQPRDATVLEENLAGTISTLQASEKKASSSLSSLIGSPFSFPKPSGLHSHTSQYLTSQTAESRILQYLSMPYFKEMNVDGDSSDENSQNGSKTDLPTQGEKGGPKPQAFLSCRNILEMEPKPSEHRGLKGPEKTSMLHRLSCPDHIDEKAIEIAPKENTKVVSLLKPPEQKWWPLKAALPRGLSWPGHVTEPTSQLSAEEHTKRLSWSESLKQRPYQGLPEQVTQARHGLISFDKPQATTFLRGSPSERLLRTSITSQSSGRGSVSFARPSSLSQSSGSYMGLPASDSTEYSGRNCPLSLTGEETRNSSSTASSNRRELSVDENYEWDTEFTVESEVLDALKLYKSGKTNRPVSTIAIQDLERQGLASSPVDYSRPVSTGSVDALNFTSAEARCAALKEEFLEYRRRREEEEQTLLSGMDYDESFEQATLL</sequence>
<feature type="compositionally biased region" description="Polar residues" evidence="4">
    <location>
        <begin position="1122"/>
        <end position="1132"/>
    </location>
</feature>
<dbReference type="SUPFAM" id="SSF49265">
    <property type="entry name" value="Fibronectin type III"/>
    <property type="match status" value="1"/>
</dbReference>
<dbReference type="Pfam" id="PF13927">
    <property type="entry name" value="Ig_3"/>
    <property type="match status" value="3"/>
</dbReference>
<dbReference type="EMBL" id="AFYH01065192">
    <property type="status" value="NOT_ANNOTATED_CDS"/>
    <property type="molecule type" value="Genomic_DNA"/>
</dbReference>
<organism evidence="8 9">
    <name type="scientific">Latimeria chalumnae</name>
    <name type="common">Coelacanth</name>
    <dbReference type="NCBI Taxonomy" id="7897"/>
    <lineage>
        <taxon>Eukaryota</taxon>
        <taxon>Metazoa</taxon>
        <taxon>Chordata</taxon>
        <taxon>Craniata</taxon>
        <taxon>Vertebrata</taxon>
        <taxon>Euteleostomi</taxon>
        <taxon>Coelacanthiformes</taxon>
        <taxon>Coelacanthidae</taxon>
        <taxon>Latimeria</taxon>
    </lineage>
</organism>
<dbReference type="InterPro" id="IPR003598">
    <property type="entry name" value="Ig_sub2"/>
</dbReference>
<evidence type="ECO:0000256" key="1">
    <source>
        <dbReference type="ARBA" id="ARBA00022737"/>
    </source>
</evidence>
<dbReference type="EMBL" id="AFYH01065198">
    <property type="status" value="NOT_ANNOTATED_CDS"/>
    <property type="molecule type" value="Genomic_DNA"/>
</dbReference>
<dbReference type="PROSITE" id="PS50853">
    <property type="entry name" value="FN3"/>
    <property type="match status" value="2"/>
</dbReference>
<evidence type="ECO:0000259" key="7">
    <source>
        <dbReference type="PROSITE" id="PS50853"/>
    </source>
</evidence>
<dbReference type="Ensembl" id="ENSLACT00000018761.1">
    <property type="protein sequence ID" value="ENSLACP00000018628.1"/>
    <property type="gene ID" value="ENSLACG00000016402.1"/>
</dbReference>
<dbReference type="PANTHER" id="PTHR44170:SF48">
    <property type="entry name" value="PROTEIN TURTLE HOMOLOG A"/>
    <property type="match status" value="1"/>
</dbReference>
<dbReference type="FunFam" id="2.60.40.10:FF:000321">
    <property type="entry name" value="protein turtle homolog B isoform X2"/>
    <property type="match status" value="1"/>
</dbReference>
<dbReference type="FunCoup" id="H3B9Q7">
    <property type="interactions" value="404"/>
</dbReference>
<dbReference type="GeneTree" id="ENSGT00940000160444"/>
<keyword evidence="5" id="KW-0472">Membrane</keyword>
<dbReference type="SMART" id="SM00408">
    <property type="entry name" value="IGc2"/>
    <property type="match status" value="3"/>
</dbReference>
<dbReference type="InParanoid" id="H3B9Q7"/>
<protein>
    <submittedName>
        <fullName evidence="8">Immunoglobulin superfamily member 9</fullName>
    </submittedName>
</protein>
<dbReference type="EMBL" id="AFYH01065194">
    <property type="status" value="NOT_ANNOTATED_CDS"/>
    <property type="molecule type" value="Genomic_DNA"/>
</dbReference>
<dbReference type="EMBL" id="AFYH01065195">
    <property type="status" value="NOT_ANNOTATED_CDS"/>
    <property type="molecule type" value="Genomic_DNA"/>
</dbReference>
<dbReference type="InterPro" id="IPR007110">
    <property type="entry name" value="Ig-like_dom"/>
</dbReference>
<dbReference type="PANTHER" id="PTHR44170">
    <property type="entry name" value="PROTEIN SIDEKICK"/>
    <property type="match status" value="1"/>
</dbReference>
<gene>
    <name evidence="8" type="primary">IGSF9</name>
</gene>
<dbReference type="OMA" id="GVWECVA"/>
<evidence type="ECO:0000256" key="5">
    <source>
        <dbReference type="SAM" id="Phobius"/>
    </source>
</evidence>
<dbReference type="CDD" id="cd00063">
    <property type="entry name" value="FN3"/>
    <property type="match status" value="2"/>
</dbReference>
<keyword evidence="1" id="KW-0677">Repeat</keyword>
<dbReference type="EMBL" id="AFYH01065196">
    <property type="status" value="NOT_ANNOTATED_CDS"/>
    <property type="molecule type" value="Genomic_DNA"/>
</dbReference>
<keyword evidence="5" id="KW-1133">Transmembrane helix</keyword>
<dbReference type="Gene3D" id="2.60.40.10">
    <property type="entry name" value="Immunoglobulins"/>
    <property type="match status" value="6"/>
</dbReference>
<accession>H3B9Q7</accession>
<dbReference type="PROSITE" id="PS50835">
    <property type="entry name" value="IG_LIKE"/>
    <property type="match status" value="4"/>
</dbReference>
<dbReference type="Pfam" id="PF00041">
    <property type="entry name" value="fn3"/>
    <property type="match status" value="2"/>
</dbReference>
<dbReference type="EMBL" id="AFYH01065197">
    <property type="status" value="NOT_ANNOTATED_CDS"/>
    <property type="molecule type" value="Genomic_DNA"/>
</dbReference>
<keyword evidence="2" id="KW-1015">Disulfide bond</keyword>